<dbReference type="InterPro" id="IPR029055">
    <property type="entry name" value="Ntn_hydrolases_N"/>
</dbReference>
<dbReference type="Pfam" id="PF13230">
    <property type="entry name" value="GATase_4"/>
    <property type="match status" value="1"/>
</dbReference>
<reference evidence="3" key="1">
    <citation type="submission" date="2018-06" db="EMBL/GenBank/DDBJ databases">
        <authorList>
            <person name="Zhirakovskaya E."/>
        </authorList>
    </citation>
    <scope>NUCLEOTIDE SEQUENCE</scope>
</reference>
<evidence type="ECO:0000259" key="2">
    <source>
        <dbReference type="PROSITE" id="PS51278"/>
    </source>
</evidence>
<proteinExistence type="predicted"/>
<dbReference type="GO" id="GO:0016740">
    <property type="term" value="F:transferase activity"/>
    <property type="evidence" value="ECO:0007669"/>
    <property type="project" value="UniProtKB-KW"/>
</dbReference>
<gene>
    <name evidence="3" type="ORF">MNBD_ALPHA12-2038</name>
</gene>
<sequence>MCELFAMSARRPTDVNHSLALLQPRGGDIGPHADGWGVAFYEGKAARIFKEPIPAAESQCLAFITEYDFSSSTVIAHIRKANPEKVGRSSANTHPFERELAGRSWVFAHNGKLPGIKDNSDFTLGRFNPLGDTDSEYAFCLLLDEIARLAGPGNRMPSANQLAQMIRPLVKKLSALGEFNFMLSDGECLIVHAHTRMNSLCRSCLDMQGTQKILLLATVPLTDEPWQALPASSMHVYKNGVEISQLMDA</sequence>
<dbReference type="PROSITE" id="PS51278">
    <property type="entry name" value="GATASE_TYPE_2"/>
    <property type="match status" value="1"/>
</dbReference>
<dbReference type="InterPro" id="IPR017932">
    <property type="entry name" value="GATase_2_dom"/>
</dbReference>
<keyword evidence="1 3" id="KW-0315">Glutamine amidotransferase</keyword>
<accession>A0A3B0TXD5</accession>
<organism evidence="3">
    <name type="scientific">hydrothermal vent metagenome</name>
    <dbReference type="NCBI Taxonomy" id="652676"/>
    <lineage>
        <taxon>unclassified sequences</taxon>
        <taxon>metagenomes</taxon>
        <taxon>ecological metagenomes</taxon>
    </lineage>
</organism>
<dbReference type="AlphaFoldDB" id="A0A3B0TXD5"/>
<dbReference type="PANTHER" id="PTHR42824">
    <property type="entry name" value="GLUTAMINE AMIDOTRANSFERASE"/>
    <property type="match status" value="1"/>
</dbReference>
<feature type="domain" description="Glutamine amidotransferase type-2" evidence="2">
    <location>
        <begin position="2"/>
        <end position="249"/>
    </location>
</feature>
<dbReference type="Gene3D" id="3.60.20.10">
    <property type="entry name" value="Glutamine Phosphoribosylpyrophosphate, subunit 1, domain 1"/>
    <property type="match status" value="1"/>
</dbReference>
<dbReference type="SUPFAM" id="SSF56235">
    <property type="entry name" value="N-terminal nucleophile aminohydrolases (Ntn hydrolases)"/>
    <property type="match status" value="1"/>
</dbReference>
<dbReference type="InterPro" id="IPR026869">
    <property type="entry name" value="EgtC-like"/>
</dbReference>
<evidence type="ECO:0000256" key="1">
    <source>
        <dbReference type="ARBA" id="ARBA00022962"/>
    </source>
</evidence>
<evidence type="ECO:0000313" key="3">
    <source>
        <dbReference type="EMBL" id="VAW16769.1"/>
    </source>
</evidence>
<dbReference type="PANTHER" id="PTHR42824:SF1">
    <property type="entry name" value="GLUTAMINE AMIDOTRANSFERASE YAFJ-RELATED"/>
    <property type="match status" value="1"/>
</dbReference>
<name>A0A3B0TXD5_9ZZZZ</name>
<dbReference type="EMBL" id="UOEO01000058">
    <property type="protein sequence ID" value="VAW16769.1"/>
    <property type="molecule type" value="Genomic_DNA"/>
</dbReference>
<protein>
    <submittedName>
        <fullName evidence="3">Glutamine amidotransferase YafJ</fullName>
    </submittedName>
</protein>
<dbReference type="CDD" id="cd01908">
    <property type="entry name" value="YafJ"/>
    <property type="match status" value="1"/>
</dbReference>
<keyword evidence="3" id="KW-0808">Transferase</keyword>